<accession>W2UR34</accession>
<keyword evidence="4" id="KW-1185">Reference proteome</keyword>
<sequence length="501" mass="55643">MKNLNLNWIIVIFVSSLFIGCSKDDSPDPTPDPEPVVLESEINKFVWDAMNLWYLWQDEVENLDDDLSGDQNSFFTFLNKYGTPEGLFEDITSDKDRFSTIVPDYDILFNSFSGVAKTNGIEFVLTRPPEGGTKVIGIVRYIVNGSDAEAKGIKRGDIFYAVNGTELFAETDANGRITNSNLSLLNPDTYTLNFATIENDQTTSNGVNVELVKGVLTENPIHISKTLDIEGKKIGYLMYNQFTRNFDNQLNDAFSEFKSNGITDLVVDLRYNPGGSVLSATRLGSLITGQFSGQLFSEQSWNTKWNEVFNSEDLENTFVSDIDGTPLNSLNLSKVYIIATDDSASASELVINSLRPYIDVIHIGDRTVGKNEFSITLVDNTSQGIYKYAVINDASVSNANPNHKYALQPLVGTNKNANGFSEFTNGLEPDISQKEALSNLGVLGDQNEPLLAIAIQQITGIAAKRSLEAYDERYQINTLKSSTDYKPYRRISNYDVFKGNK</sequence>
<name>W2UR34_9FLAO</name>
<dbReference type="Pfam" id="PF18294">
    <property type="entry name" value="Pept_S41_N"/>
    <property type="match status" value="1"/>
</dbReference>
<dbReference type="Gene3D" id="2.30.42.10">
    <property type="match status" value="1"/>
</dbReference>
<dbReference type="Gene3D" id="3.30.750.170">
    <property type="match status" value="1"/>
</dbReference>
<keyword evidence="3" id="KW-0378">Hydrolase</keyword>
<gene>
    <name evidence="3" type="ORF">P278_16630</name>
</gene>
<proteinExistence type="predicted"/>
<keyword evidence="3" id="KW-0645">Protease</keyword>
<dbReference type="Pfam" id="PF03572">
    <property type="entry name" value="Peptidase_S41"/>
    <property type="match status" value="1"/>
</dbReference>
<evidence type="ECO:0000313" key="3">
    <source>
        <dbReference type="EMBL" id="ETN95941.1"/>
    </source>
</evidence>
<feature type="domain" description="Peptidase S41 N-terminal" evidence="2">
    <location>
        <begin position="41"/>
        <end position="99"/>
    </location>
</feature>
<evidence type="ECO:0000313" key="4">
    <source>
        <dbReference type="Proteomes" id="UP000018850"/>
    </source>
</evidence>
<dbReference type="SUPFAM" id="SSF52096">
    <property type="entry name" value="ClpP/crotonase"/>
    <property type="match status" value="1"/>
</dbReference>
<organism evidence="3 4">
    <name type="scientific">Zhouia amylolytica AD3</name>
    <dbReference type="NCBI Taxonomy" id="1286632"/>
    <lineage>
        <taxon>Bacteria</taxon>
        <taxon>Pseudomonadati</taxon>
        <taxon>Bacteroidota</taxon>
        <taxon>Flavobacteriia</taxon>
        <taxon>Flavobacteriales</taxon>
        <taxon>Flavobacteriaceae</taxon>
        <taxon>Zhouia</taxon>
    </lineage>
</organism>
<dbReference type="GO" id="GO:0006508">
    <property type="term" value="P:proteolysis"/>
    <property type="evidence" value="ECO:0007669"/>
    <property type="project" value="UniProtKB-KW"/>
</dbReference>
<dbReference type="GO" id="GO:0007165">
    <property type="term" value="P:signal transduction"/>
    <property type="evidence" value="ECO:0007669"/>
    <property type="project" value="TreeGrafter"/>
</dbReference>
<dbReference type="InterPro" id="IPR036034">
    <property type="entry name" value="PDZ_sf"/>
</dbReference>
<dbReference type="EMBL" id="AYXY01000019">
    <property type="protein sequence ID" value="ETN95941.1"/>
    <property type="molecule type" value="Genomic_DNA"/>
</dbReference>
<dbReference type="GO" id="GO:0030288">
    <property type="term" value="C:outer membrane-bounded periplasmic space"/>
    <property type="evidence" value="ECO:0007669"/>
    <property type="project" value="TreeGrafter"/>
</dbReference>
<dbReference type="GO" id="GO:0004175">
    <property type="term" value="F:endopeptidase activity"/>
    <property type="evidence" value="ECO:0007669"/>
    <property type="project" value="TreeGrafter"/>
</dbReference>
<dbReference type="PANTHER" id="PTHR32060">
    <property type="entry name" value="TAIL-SPECIFIC PROTEASE"/>
    <property type="match status" value="1"/>
</dbReference>
<dbReference type="CDD" id="cd07561">
    <property type="entry name" value="Peptidase_S41_CPP_like"/>
    <property type="match status" value="1"/>
</dbReference>
<dbReference type="GO" id="GO:0008236">
    <property type="term" value="F:serine-type peptidase activity"/>
    <property type="evidence" value="ECO:0007669"/>
    <property type="project" value="InterPro"/>
</dbReference>
<dbReference type="Proteomes" id="UP000018850">
    <property type="component" value="Unassembled WGS sequence"/>
</dbReference>
<dbReference type="Gene3D" id="3.90.226.10">
    <property type="entry name" value="2-enoyl-CoA Hydratase, Chain A, domain 1"/>
    <property type="match status" value="1"/>
</dbReference>
<evidence type="ECO:0000259" key="2">
    <source>
        <dbReference type="Pfam" id="PF18294"/>
    </source>
</evidence>
<dbReference type="InterPro" id="IPR041613">
    <property type="entry name" value="Pept_S41_N"/>
</dbReference>
<dbReference type="SUPFAM" id="SSF50156">
    <property type="entry name" value="PDZ domain-like"/>
    <property type="match status" value="1"/>
</dbReference>
<dbReference type="PROSITE" id="PS51257">
    <property type="entry name" value="PROKAR_LIPOPROTEIN"/>
    <property type="match status" value="1"/>
</dbReference>
<dbReference type="AlphaFoldDB" id="W2UR34"/>
<reference evidence="3" key="1">
    <citation type="submission" date="2013-11" db="EMBL/GenBank/DDBJ databases">
        <authorList>
            <person name="Zeyland J."/>
            <person name="Marszalek M."/>
            <person name="Boksa M."/>
            <person name="Slomski R."/>
            <person name="Lipinski D."/>
        </authorList>
    </citation>
    <scope>NUCLEOTIDE SEQUENCE</scope>
    <source>
        <strain evidence="3">AD3</strain>
    </source>
</reference>
<comment type="caution">
    <text evidence="3">The sequence shown here is derived from an EMBL/GenBank/DDBJ whole genome shotgun (WGS) entry which is preliminary data.</text>
</comment>
<dbReference type="eggNOG" id="COG0793">
    <property type="taxonomic scope" value="Bacteria"/>
</dbReference>
<reference evidence="3" key="2">
    <citation type="journal article" date="2016" name="Genome Announc.">
        <title>Draft Genome Sequence of Zhouia amylolytica AD3, Isolated from Tidal Flat Sediment.</title>
        <authorList>
            <person name="Jia B."/>
            <person name="Jin H.M."/>
            <person name="Lee H.J."/>
            <person name="Jeon C.O."/>
        </authorList>
    </citation>
    <scope>NUCLEOTIDE SEQUENCE [LARGE SCALE GENOMIC DNA]</scope>
    <source>
        <strain evidence="3">AD3</strain>
    </source>
</reference>
<dbReference type="RefSeq" id="WP_051413474.1">
    <property type="nucleotide sequence ID" value="NZ_AYXY01000019.1"/>
</dbReference>
<dbReference type="STRING" id="376730.SAMN04487906_0696"/>
<dbReference type="InterPro" id="IPR005151">
    <property type="entry name" value="Tail-specific_protease"/>
</dbReference>
<dbReference type="PANTHER" id="PTHR32060:SF30">
    <property type="entry name" value="CARBOXY-TERMINAL PROCESSING PROTEASE CTPA"/>
    <property type="match status" value="1"/>
</dbReference>
<evidence type="ECO:0000259" key="1">
    <source>
        <dbReference type="Pfam" id="PF03572"/>
    </source>
</evidence>
<feature type="domain" description="Tail specific protease" evidence="1">
    <location>
        <begin position="233"/>
        <end position="375"/>
    </location>
</feature>
<dbReference type="PATRIC" id="fig|1286632.3.peg.1651"/>
<dbReference type="InterPro" id="IPR029045">
    <property type="entry name" value="ClpP/crotonase-like_dom_sf"/>
</dbReference>
<protein>
    <submittedName>
        <fullName evidence="3">Periplasmic protease</fullName>
    </submittedName>
</protein>